<dbReference type="AlphaFoldDB" id="A0A066VMT9"/>
<evidence type="ECO:0000256" key="8">
    <source>
        <dbReference type="ARBA" id="ARBA00030128"/>
    </source>
</evidence>
<dbReference type="OMA" id="EWAVVHG"/>
<dbReference type="SMART" id="SM00072">
    <property type="entry name" value="GuKc"/>
    <property type="match status" value="1"/>
</dbReference>
<dbReference type="PROSITE" id="PS50052">
    <property type="entry name" value="GUANYLATE_KINASE_2"/>
    <property type="match status" value="1"/>
</dbReference>
<dbReference type="InParanoid" id="A0A066VMT9"/>
<keyword evidence="4" id="KW-0808">Transferase</keyword>
<evidence type="ECO:0000313" key="11">
    <source>
        <dbReference type="Proteomes" id="UP000027361"/>
    </source>
</evidence>
<feature type="domain" description="Guanylate kinase-like" evidence="9">
    <location>
        <begin position="23"/>
        <end position="219"/>
    </location>
</feature>
<evidence type="ECO:0000313" key="10">
    <source>
        <dbReference type="EMBL" id="KDN40094.1"/>
    </source>
</evidence>
<dbReference type="FunFam" id="3.40.50.300:FF:000776">
    <property type="entry name" value="Guanylate kinase 2"/>
    <property type="match status" value="1"/>
</dbReference>
<dbReference type="STRING" id="1037660.A0A066VMT9"/>
<dbReference type="InterPro" id="IPR017665">
    <property type="entry name" value="Guanylate_kinase"/>
</dbReference>
<dbReference type="PANTHER" id="PTHR23117">
    <property type="entry name" value="GUANYLATE KINASE-RELATED"/>
    <property type="match status" value="1"/>
</dbReference>
<dbReference type="OrthoDB" id="6334211at2759"/>
<evidence type="ECO:0000256" key="3">
    <source>
        <dbReference type="ARBA" id="ARBA00016296"/>
    </source>
</evidence>
<dbReference type="EC" id="2.7.4.8" evidence="2"/>
<keyword evidence="11" id="KW-1185">Reference proteome</keyword>
<keyword evidence="7" id="KW-0067">ATP-binding</keyword>
<dbReference type="RefSeq" id="XP_013241278.1">
    <property type="nucleotide sequence ID" value="XM_013385824.1"/>
</dbReference>
<dbReference type="EMBL" id="JMSN01000095">
    <property type="protein sequence ID" value="KDN40094.1"/>
    <property type="molecule type" value="Genomic_DNA"/>
</dbReference>
<dbReference type="CDD" id="cd00071">
    <property type="entry name" value="GMPK"/>
    <property type="match status" value="1"/>
</dbReference>
<dbReference type="FunFam" id="3.30.63.10:FF:000002">
    <property type="entry name" value="Guanylate kinase 1"/>
    <property type="match status" value="1"/>
</dbReference>
<evidence type="ECO:0000256" key="1">
    <source>
        <dbReference type="ARBA" id="ARBA00005790"/>
    </source>
</evidence>
<dbReference type="GO" id="GO:0005829">
    <property type="term" value="C:cytosol"/>
    <property type="evidence" value="ECO:0007669"/>
    <property type="project" value="TreeGrafter"/>
</dbReference>
<proteinExistence type="inferred from homology"/>
<dbReference type="Pfam" id="PF00625">
    <property type="entry name" value="Guanylate_kin"/>
    <property type="match status" value="1"/>
</dbReference>
<dbReference type="GO" id="GO:0005524">
    <property type="term" value="F:ATP binding"/>
    <property type="evidence" value="ECO:0007669"/>
    <property type="project" value="UniProtKB-KW"/>
</dbReference>
<dbReference type="GO" id="GO:0004385">
    <property type="term" value="F:GMP kinase activity"/>
    <property type="evidence" value="ECO:0007669"/>
    <property type="project" value="UniProtKB-EC"/>
</dbReference>
<evidence type="ECO:0000256" key="7">
    <source>
        <dbReference type="ARBA" id="ARBA00022840"/>
    </source>
</evidence>
<accession>A0A066VMT9</accession>
<dbReference type="InterPro" id="IPR020590">
    <property type="entry name" value="Guanylate_kinase_CS"/>
</dbReference>
<dbReference type="PROSITE" id="PS00856">
    <property type="entry name" value="GUANYLATE_KINASE_1"/>
    <property type="match status" value="1"/>
</dbReference>
<dbReference type="PANTHER" id="PTHR23117:SF13">
    <property type="entry name" value="GUANYLATE KINASE"/>
    <property type="match status" value="1"/>
</dbReference>
<dbReference type="GeneID" id="25265075"/>
<keyword evidence="5" id="KW-0547">Nucleotide-binding</keyword>
<organism evidence="10 11">
    <name type="scientific">Tilletiaria anomala (strain ATCC 24038 / CBS 436.72 / UBC 951)</name>
    <dbReference type="NCBI Taxonomy" id="1037660"/>
    <lineage>
        <taxon>Eukaryota</taxon>
        <taxon>Fungi</taxon>
        <taxon>Dikarya</taxon>
        <taxon>Basidiomycota</taxon>
        <taxon>Ustilaginomycotina</taxon>
        <taxon>Exobasidiomycetes</taxon>
        <taxon>Georgefischeriales</taxon>
        <taxon>Tilletiariaceae</taxon>
        <taxon>Tilletiaria</taxon>
    </lineage>
</organism>
<evidence type="ECO:0000256" key="5">
    <source>
        <dbReference type="ARBA" id="ARBA00022741"/>
    </source>
</evidence>
<keyword evidence="6 10" id="KW-0418">Kinase</keyword>
<comment type="caution">
    <text evidence="10">The sequence shown here is derived from an EMBL/GenBank/DDBJ whole genome shotgun (WGS) entry which is preliminary data.</text>
</comment>
<protein>
    <recommendedName>
        <fullName evidence="3">Guanylate kinase</fullName>
        <ecNumber evidence="2">2.7.4.8</ecNumber>
    </recommendedName>
    <alternativeName>
        <fullName evidence="8">GMP kinase</fullName>
    </alternativeName>
</protein>
<dbReference type="Gene3D" id="3.30.63.10">
    <property type="entry name" value="Guanylate Kinase phosphate binding domain"/>
    <property type="match status" value="1"/>
</dbReference>
<dbReference type="SUPFAM" id="SSF52540">
    <property type="entry name" value="P-loop containing nucleoside triphosphate hydrolases"/>
    <property type="match status" value="1"/>
</dbReference>
<evidence type="ECO:0000259" key="9">
    <source>
        <dbReference type="PROSITE" id="PS50052"/>
    </source>
</evidence>
<name>A0A066VMT9_TILAU</name>
<dbReference type="Proteomes" id="UP000027361">
    <property type="component" value="Unassembled WGS sequence"/>
</dbReference>
<evidence type="ECO:0000256" key="2">
    <source>
        <dbReference type="ARBA" id="ARBA00012961"/>
    </source>
</evidence>
<dbReference type="InterPro" id="IPR008144">
    <property type="entry name" value="Guanylate_kin-like_dom"/>
</dbReference>
<dbReference type="InterPro" id="IPR027417">
    <property type="entry name" value="P-loop_NTPase"/>
</dbReference>
<dbReference type="Gene3D" id="3.40.50.300">
    <property type="entry name" value="P-loop containing nucleotide triphosphate hydrolases"/>
    <property type="match status" value="1"/>
</dbReference>
<dbReference type="NCBIfam" id="TIGR03263">
    <property type="entry name" value="guanyl_kin"/>
    <property type="match status" value="1"/>
</dbReference>
<dbReference type="HOGENOM" id="CLU_001715_0_3_1"/>
<reference evidence="10 11" key="1">
    <citation type="submission" date="2014-05" db="EMBL/GenBank/DDBJ databases">
        <title>Draft genome sequence of a rare smut relative, Tilletiaria anomala UBC 951.</title>
        <authorList>
            <consortium name="DOE Joint Genome Institute"/>
            <person name="Toome M."/>
            <person name="Kuo A."/>
            <person name="Henrissat B."/>
            <person name="Lipzen A."/>
            <person name="Tritt A."/>
            <person name="Yoshinaga Y."/>
            <person name="Zane M."/>
            <person name="Barry K."/>
            <person name="Grigoriev I.V."/>
            <person name="Spatafora J.W."/>
            <person name="Aimea M.C."/>
        </authorList>
    </citation>
    <scope>NUCLEOTIDE SEQUENCE [LARGE SCALE GENOMIC DNA]</scope>
    <source>
        <strain evidence="10 11">UBC 951</strain>
    </source>
</reference>
<dbReference type="FunCoup" id="A0A066VMT9">
    <property type="interactions" value="317"/>
</dbReference>
<sequence length="247" mass="26277">MASNTTSGATLTPASSLNIPADKRPIVIFGPSGVGKSTLLKKLFAEFPNHFGFSVSHTTRAPRPGEEDGVAYHFVTPSAFASLVEAGAFLEHASFGGNSYGTTIQAVADVSTEGVRGKSGDTRARRAILDIDAQGVRIIKAQHIETLSRPLFIFLSPPSFSALKQRLEGRGTEAPDSIRKRLGMAGNELAYARTPGAADVVIVNDDVERAYGLLRLACTGKLNQGGDQLPAEEKELEEEARLAVQVQ</sequence>
<dbReference type="InterPro" id="IPR008145">
    <property type="entry name" value="GK/Ca_channel_bsu"/>
</dbReference>
<gene>
    <name evidence="10" type="ORF">K437DRAFT_258774</name>
</gene>
<comment type="similarity">
    <text evidence="1">Belongs to the guanylate kinase family.</text>
</comment>
<evidence type="ECO:0000256" key="6">
    <source>
        <dbReference type="ARBA" id="ARBA00022777"/>
    </source>
</evidence>
<evidence type="ECO:0000256" key="4">
    <source>
        <dbReference type="ARBA" id="ARBA00022679"/>
    </source>
</evidence>